<dbReference type="AlphaFoldDB" id="U1GP47"/>
<dbReference type="Gene3D" id="1.20.1740.10">
    <property type="entry name" value="Amino acid/polyamine transporter I"/>
    <property type="match status" value="1"/>
</dbReference>
<dbReference type="eggNOG" id="KOG1289">
    <property type="taxonomic scope" value="Eukaryota"/>
</dbReference>
<dbReference type="RefSeq" id="XP_007800273.1">
    <property type="nucleotide sequence ID" value="XM_007802082.1"/>
</dbReference>
<keyword evidence="4 6" id="KW-1133">Transmembrane helix</keyword>
<evidence type="ECO:0000256" key="5">
    <source>
        <dbReference type="ARBA" id="ARBA00023136"/>
    </source>
</evidence>
<dbReference type="Proteomes" id="UP000019373">
    <property type="component" value="Unassembled WGS sequence"/>
</dbReference>
<evidence type="ECO:0000256" key="6">
    <source>
        <dbReference type="SAM" id="Phobius"/>
    </source>
</evidence>
<feature type="transmembrane region" description="Helical" evidence="6">
    <location>
        <begin position="393"/>
        <end position="413"/>
    </location>
</feature>
<proteinExistence type="predicted"/>
<dbReference type="Pfam" id="PF13520">
    <property type="entry name" value="AA_permease_2"/>
    <property type="match status" value="1"/>
</dbReference>
<dbReference type="InterPro" id="IPR010730">
    <property type="entry name" value="HET"/>
</dbReference>
<evidence type="ECO:0000256" key="2">
    <source>
        <dbReference type="ARBA" id="ARBA00022448"/>
    </source>
</evidence>
<feature type="transmembrane region" description="Helical" evidence="6">
    <location>
        <begin position="294"/>
        <end position="317"/>
    </location>
</feature>
<comment type="subcellular location">
    <subcellularLocation>
        <location evidence="1">Membrane</location>
        <topology evidence="1">Multi-pass membrane protein</topology>
    </subcellularLocation>
</comment>
<dbReference type="Pfam" id="PF06985">
    <property type="entry name" value="HET"/>
    <property type="match status" value="1"/>
</dbReference>
<feature type="domain" description="Heterokaryon incompatibility" evidence="7">
    <location>
        <begin position="473"/>
        <end position="544"/>
    </location>
</feature>
<gene>
    <name evidence="8" type="ORF">EPUS_08121</name>
</gene>
<name>U1GP47_ENDPU</name>
<dbReference type="GO" id="GO:0016020">
    <property type="term" value="C:membrane"/>
    <property type="evidence" value="ECO:0007669"/>
    <property type="project" value="UniProtKB-SubCell"/>
</dbReference>
<feature type="transmembrane region" description="Helical" evidence="6">
    <location>
        <begin position="254"/>
        <end position="273"/>
    </location>
</feature>
<dbReference type="InterPro" id="IPR002293">
    <property type="entry name" value="AA/rel_permease1"/>
</dbReference>
<evidence type="ECO:0000313" key="8">
    <source>
        <dbReference type="EMBL" id="ERF74073.1"/>
    </source>
</evidence>
<dbReference type="OrthoDB" id="3257095at2759"/>
<feature type="transmembrane region" description="Helical" evidence="6">
    <location>
        <begin position="425"/>
        <end position="445"/>
    </location>
</feature>
<dbReference type="GO" id="GO:0022857">
    <property type="term" value="F:transmembrane transporter activity"/>
    <property type="evidence" value="ECO:0007669"/>
    <property type="project" value="InterPro"/>
</dbReference>
<organism evidence="8 9">
    <name type="scientific">Endocarpon pusillum (strain Z07020 / HMAS-L-300199)</name>
    <name type="common">Lichen-forming fungus</name>
    <dbReference type="NCBI Taxonomy" id="1263415"/>
    <lineage>
        <taxon>Eukaryota</taxon>
        <taxon>Fungi</taxon>
        <taxon>Dikarya</taxon>
        <taxon>Ascomycota</taxon>
        <taxon>Pezizomycotina</taxon>
        <taxon>Eurotiomycetes</taxon>
        <taxon>Chaetothyriomycetidae</taxon>
        <taxon>Verrucariales</taxon>
        <taxon>Verrucariaceae</taxon>
        <taxon>Endocarpon</taxon>
    </lineage>
</organism>
<feature type="transmembrane region" description="Helical" evidence="6">
    <location>
        <begin position="347"/>
        <end position="367"/>
    </location>
</feature>
<feature type="transmembrane region" description="Helical" evidence="6">
    <location>
        <begin position="94"/>
        <end position="112"/>
    </location>
</feature>
<dbReference type="HOGENOM" id="CLU_391814_0_0_1"/>
<protein>
    <recommendedName>
        <fullName evidence="7">Heterokaryon incompatibility domain-containing protein</fullName>
    </recommendedName>
</protein>
<keyword evidence="9" id="KW-1185">Reference proteome</keyword>
<dbReference type="PANTHER" id="PTHR45649">
    <property type="entry name" value="AMINO-ACID PERMEASE BAT1"/>
    <property type="match status" value="1"/>
</dbReference>
<dbReference type="GeneID" id="19242972"/>
<feature type="transmembrane region" description="Helical" evidence="6">
    <location>
        <begin position="216"/>
        <end position="234"/>
    </location>
</feature>
<evidence type="ECO:0000256" key="3">
    <source>
        <dbReference type="ARBA" id="ARBA00022692"/>
    </source>
</evidence>
<accession>U1GP47</accession>
<reference evidence="9" key="1">
    <citation type="journal article" date="2014" name="BMC Genomics">
        <title>Genome characteristics reveal the impact of lichenization on lichen-forming fungus Endocarpon pusillum Hedwig (Verrucariales, Ascomycota).</title>
        <authorList>
            <person name="Wang Y.-Y."/>
            <person name="Liu B."/>
            <person name="Zhang X.-Y."/>
            <person name="Zhou Q.-M."/>
            <person name="Zhang T."/>
            <person name="Li H."/>
            <person name="Yu Y.-F."/>
            <person name="Zhang X.-L."/>
            <person name="Hao X.-Y."/>
            <person name="Wang M."/>
            <person name="Wang L."/>
            <person name="Wei J.-C."/>
        </authorList>
    </citation>
    <scope>NUCLEOTIDE SEQUENCE [LARGE SCALE GENOMIC DNA]</scope>
    <source>
        <strain evidence="9">Z07020 / HMAS-L-300199</strain>
    </source>
</reference>
<keyword evidence="3 6" id="KW-0812">Transmembrane</keyword>
<sequence length="704" mass="78249">MKSNVRSRETATTQVDATLETCEMDLYDSNVPKKHRGTDADRRDMQIHGRKQELHRIFGFASMMGFGSTLICTWELILAAAVSSSLLNGGTAGLVWGFFIAAVAFLFIYASLAEMTSMSPVSCGQYHWVSEFSPRRYQKYLSYLTGWLCTLGWQTALSSGAFIVGTILQGLITLHVSTYEPQPWHGTLMTMAVGCGVVVFNTCFAKKLPFVEGLLLMLHVVGLFAIIIPLWVLAPRNNTKAVFTEFTNNGGWSTNGVSFMIGLLPLVLSVLGFDSSVHMAEEVENAAITLPRAIMWSTFLNSVLGLVVVITICYTWGDMDEIRSTRLGFPFLQVFYNTTRSRTGTTIMAMIIVLTILASVLACNATASRQLWSFARDHGVPFSPFFAQVSRRWGIPANAVLTSLVILCLLSLINLGSLTALNAMFALTTGSLLASYILSIGCVVYKRLRGDALPPREWTLGRYGLPINIVSLHMRDPKQLRTLWIDAVCINQDDLNERGKQVLRMRDIYAVAVAVEVWLGKTDDDDDVAAMDLVGRLGQMVNDPEQALAQGFDAKYQEVFLEELEQCTPEVVQELSRARQEMAKVSWFIVDAIISDAFPDERLDSFTQVIRMAQCRRINLTHPPFVLQELLNQHRDCEATDPRDKVFGLLGLSGDVDDTGIEPDHTSSPQNIYADLFRKHVIATGSLDMICANRYPKNYDDLAS</sequence>
<feature type="transmembrane region" description="Helical" evidence="6">
    <location>
        <begin position="57"/>
        <end position="82"/>
    </location>
</feature>
<evidence type="ECO:0000256" key="4">
    <source>
        <dbReference type="ARBA" id="ARBA00022989"/>
    </source>
</evidence>
<evidence type="ECO:0000256" key="1">
    <source>
        <dbReference type="ARBA" id="ARBA00004141"/>
    </source>
</evidence>
<evidence type="ECO:0000259" key="7">
    <source>
        <dbReference type="Pfam" id="PF06985"/>
    </source>
</evidence>
<keyword evidence="2" id="KW-0813">Transport</keyword>
<dbReference type="PANTHER" id="PTHR45649:SF41">
    <property type="entry name" value="TRANSPORTER, PUTATIVE (EUROFUNG)-RELATED"/>
    <property type="match status" value="1"/>
</dbReference>
<feature type="transmembrane region" description="Helical" evidence="6">
    <location>
        <begin position="184"/>
        <end position="204"/>
    </location>
</feature>
<feature type="transmembrane region" description="Helical" evidence="6">
    <location>
        <begin position="140"/>
        <end position="164"/>
    </location>
</feature>
<evidence type="ECO:0000313" key="9">
    <source>
        <dbReference type="Proteomes" id="UP000019373"/>
    </source>
</evidence>
<dbReference type="EMBL" id="KE720898">
    <property type="protein sequence ID" value="ERF74073.1"/>
    <property type="molecule type" value="Genomic_DNA"/>
</dbReference>
<keyword evidence="5 6" id="KW-0472">Membrane</keyword>